<feature type="chain" id="PRO_5005186017" description="Lipoprotein" evidence="1">
    <location>
        <begin position="22"/>
        <end position="197"/>
    </location>
</feature>
<keyword evidence="1" id="KW-0732">Signal</keyword>
<dbReference type="KEGG" id="amx:AM2010_722"/>
<feature type="signal peptide" evidence="1">
    <location>
        <begin position="1"/>
        <end position="21"/>
    </location>
</feature>
<dbReference type="STRING" id="543877.AM2010_722"/>
<evidence type="ECO:0008006" key="4">
    <source>
        <dbReference type="Google" id="ProtNLM"/>
    </source>
</evidence>
<dbReference type="PATRIC" id="fig|543877.4.peg.729"/>
<sequence precursor="true">MTLTAKPSVAALCMIALGMMAACSPSSEPEGEAGNEAENITTENSKIGELNATIGGKAYRGETVGAAGERAASAEFRDLGAVKSVKIQAHDPAADGFMQNVLAVEFTLAGSDASAPVAGATISYWPTGMEGSFYHSEGNAPAPQVTLDEVSFEQGAASASGRYTANLCRKADFFSEPDTSDCVTVEGTFDTALHESA</sequence>
<dbReference type="EMBL" id="CP011805">
    <property type="protein sequence ID" value="AKM06805.1"/>
    <property type="molecule type" value="Genomic_DNA"/>
</dbReference>
<dbReference type="AlphaFoldDB" id="A0A0G3X5K9"/>
<protein>
    <recommendedName>
        <fullName evidence="4">Lipoprotein</fullName>
    </recommendedName>
</protein>
<name>A0A0G3X5K9_9SPHN</name>
<dbReference type="PROSITE" id="PS51257">
    <property type="entry name" value="PROKAR_LIPOPROTEIN"/>
    <property type="match status" value="1"/>
</dbReference>
<evidence type="ECO:0000313" key="2">
    <source>
        <dbReference type="EMBL" id="AKM06805.1"/>
    </source>
</evidence>
<organism evidence="2 3">
    <name type="scientific">Pelagerythrobacter marensis</name>
    <dbReference type="NCBI Taxonomy" id="543877"/>
    <lineage>
        <taxon>Bacteria</taxon>
        <taxon>Pseudomonadati</taxon>
        <taxon>Pseudomonadota</taxon>
        <taxon>Alphaproteobacteria</taxon>
        <taxon>Sphingomonadales</taxon>
        <taxon>Erythrobacteraceae</taxon>
        <taxon>Pelagerythrobacter</taxon>
    </lineage>
</organism>
<accession>A0A0G3X5K9</accession>
<reference evidence="2 3" key="1">
    <citation type="submission" date="2015-06" db="EMBL/GenBank/DDBJ databases">
        <authorList>
            <person name="Kim K.M."/>
        </authorList>
    </citation>
    <scope>NUCLEOTIDE SEQUENCE [LARGE SCALE GENOMIC DNA]</scope>
    <source>
        <strain evidence="2 3">KCTC 22370</strain>
    </source>
</reference>
<dbReference type="Proteomes" id="UP000037643">
    <property type="component" value="Chromosome"/>
</dbReference>
<evidence type="ECO:0000313" key="3">
    <source>
        <dbReference type="Proteomes" id="UP000037643"/>
    </source>
</evidence>
<gene>
    <name evidence="2" type="ORF">AM2010_722</name>
</gene>
<dbReference type="OrthoDB" id="8032791at2"/>
<proteinExistence type="predicted"/>
<keyword evidence="3" id="KW-1185">Reference proteome</keyword>
<evidence type="ECO:0000256" key="1">
    <source>
        <dbReference type="SAM" id="SignalP"/>
    </source>
</evidence>
<dbReference type="RefSeq" id="WP_058350890.1">
    <property type="nucleotide sequence ID" value="NZ_CP011805.1"/>
</dbReference>